<dbReference type="PANTHER" id="PTHR31616">
    <property type="entry name" value="TREHALASE"/>
    <property type="match status" value="1"/>
</dbReference>
<evidence type="ECO:0000256" key="2">
    <source>
        <dbReference type="ARBA" id="ARBA00006188"/>
    </source>
</evidence>
<dbReference type="Gene3D" id="1.50.10.10">
    <property type="match status" value="1"/>
</dbReference>
<dbReference type="RefSeq" id="WP_307423060.1">
    <property type="nucleotide sequence ID" value="NZ_JAUSVK010000001.1"/>
</dbReference>
<comment type="caution">
    <text evidence="9">The sequence shown here is derived from an EMBL/GenBank/DDBJ whole genome shotgun (WGS) entry which is preliminary data.</text>
</comment>
<evidence type="ECO:0000256" key="1">
    <source>
        <dbReference type="ARBA" id="ARBA00001863"/>
    </source>
</evidence>
<dbReference type="PRINTS" id="PR00736">
    <property type="entry name" value="GLHYDRLASE15"/>
</dbReference>
<dbReference type="InterPro" id="IPR000165">
    <property type="entry name" value="Glucoamylase"/>
</dbReference>
<dbReference type="Proteomes" id="UP001237448">
    <property type="component" value="Unassembled WGS sequence"/>
</dbReference>
<name>A0ABU0FAM2_9HYPH</name>
<dbReference type="InterPro" id="IPR011613">
    <property type="entry name" value="GH15-like"/>
</dbReference>
<accession>A0ABU0FAM2</accession>
<evidence type="ECO:0000256" key="5">
    <source>
        <dbReference type="ARBA" id="ARBA00023277"/>
    </source>
</evidence>
<evidence type="ECO:0000256" key="3">
    <source>
        <dbReference type="ARBA" id="ARBA00012593"/>
    </source>
</evidence>
<evidence type="ECO:0000256" key="4">
    <source>
        <dbReference type="ARBA" id="ARBA00022801"/>
    </source>
</evidence>
<evidence type="ECO:0000256" key="6">
    <source>
        <dbReference type="ARBA" id="ARBA00023295"/>
    </source>
</evidence>
<keyword evidence="10" id="KW-1185">Reference proteome</keyword>
<comment type="catalytic activity">
    <reaction evidence="1">
        <text>Hydrolysis of terminal (1-&gt;4)-linked alpha-D-glucose residues successively from non-reducing ends of the chains with release of beta-D-glucose.</text>
        <dbReference type="EC" id="3.2.1.3"/>
    </reaction>
</comment>
<organism evidence="9 10">
    <name type="scientific">Labrys monachus</name>
    <dbReference type="NCBI Taxonomy" id="217067"/>
    <lineage>
        <taxon>Bacteria</taxon>
        <taxon>Pseudomonadati</taxon>
        <taxon>Pseudomonadota</taxon>
        <taxon>Alphaproteobacteria</taxon>
        <taxon>Hyphomicrobiales</taxon>
        <taxon>Xanthobacteraceae</taxon>
        <taxon>Labrys</taxon>
    </lineage>
</organism>
<protein>
    <recommendedName>
        <fullName evidence="3">glucan 1,4-alpha-glucosidase</fullName>
        <ecNumber evidence="3">3.2.1.3</ecNumber>
    </recommendedName>
</protein>
<evidence type="ECO:0000313" key="9">
    <source>
        <dbReference type="EMBL" id="MDQ0391169.1"/>
    </source>
</evidence>
<dbReference type="SUPFAM" id="SSF48208">
    <property type="entry name" value="Six-hairpin glycosidases"/>
    <property type="match status" value="1"/>
</dbReference>
<sequence>MADAIERETLDRWIERQYPIAARNMLRSVSATDVVKARPGFGQTIVPARGSVVASPVPASYDPDPDYFFHWYRDSAVVIDALRLLGIAEGPRHFCDFVHFSLGLDRLSGADLVENPGWRAGVAADFRQFVRDEADLSAIEIRGETRVNPDGSLDISRWNRPQHDGIAARALTVLRWAAGAALGAEDREAIDRLLQEDLDFVLAHWREPSFDIWEEEKAHHYYTLRIQGAALEEGAPWLDERGEAAAAQTAREAAGEIRRRLDQYWVQDGGYYRSRLTGDGGPTSKDLDIAVILAVIHAGGDGALHSVRDARVETTLDRLDAVFDADYPINRDRPEDRGPALGRYPGDVYYSGGAYYFSTLGAAEFCFRRARSLKGDDPAAAARLFARGDAYLETIRAYTPADGEMSEQFDKATGAHVSARHLAWSYAAFIGAVKARQAFALGKA</sequence>
<dbReference type="EC" id="3.2.1.3" evidence="3"/>
<dbReference type="PANTHER" id="PTHR31616:SF9">
    <property type="entry name" value="GLUCOAMYLASE, INTRACELLULAR SPORULATION-SPECIFIC"/>
    <property type="match status" value="1"/>
</dbReference>
<evidence type="ECO:0000259" key="8">
    <source>
        <dbReference type="Pfam" id="PF00723"/>
    </source>
</evidence>
<evidence type="ECO:0000313" key="10">
    <source>
        <dbReference type="Proteomes" id="UP001237448"/>
    </source>
</evidence>
<keyword evidence="7" id="KW-0624">Polysaccharide degradation</keyword>
<keyword evidence="5" id="KW-0119">Carbohydrate metabolism</keyword>
<dbReference type="InterPro" id="IPR012341">
    <property type="entry name" value="6hp_glycosidase-like_sf"/>
</dbReference>
<comment type="similarity">
    <text evidence="2">Belongs to the glycosyl hydrolase 15 family.</text>
</comment>
<feature type="domain" description="GH15-like" evidence="8">
    <location>
        <begin position="47"/>
        <end position="432"/>
    </location>
</feature>
<keyword evidence="4 9" id="KW-0378">Hydrolase</keyword>
<gene>
    <name evidence="9" type="ORF">J3R73_000961</name>
</gene>
<dbReference type="Pfam" id="PF00723">
    <property type="entry name" value="Glyco_hydro_15"/>
    <property type="match status" value="1"/>
</dbReference>
<dbReference type="EMBL" id="JAUSVK010000001">
    <property type="protein sequence ID" value="MDQ0391169.1"/>
    <property type="molecule type" value="Genomic_DNA"/>
</dbReference>
<reference evidence="9 10" key="1">
    <citation type="submission" date="2023-07" db="EMBL/GenBank/DDBJ databases">
        <title>Genomic Encyclopedia of Type Strains, Phase IV (KMG-IV): sequencing the most valuable type-strain genomes for metagenomic binning, comparative biology and taxonomic classification.</title>
        <authorList>
            <person name="Goeker M."/>
        </authorList>
    </citation>
    <scope>NUCLEOTIDE SEQUENCE [LARGE SCALE GENOMIC DNA]</scope>
    <source>
        <strain evidence="9 10">DSM 5896</strain>
    </source>
</reference>
<evidence type="ECO:0000256" key="7">
    <source>
        <dbReference type="ARBA" id="ARBA00023326"/>
    </source>
</evidence>
<proteinExistence type="inferred from homology"/>
<keyword evidence="6 9" id="KW-0326">Glycosidase</keyword>
<dbReference type="InterPro" id="IPR008928">
    <property type="entry name" value="6-hairpin_glycosidase_sf"/>
</dbReference>
<dbReference type="GO" id="GO:0004339">
    <property type="term" value="F:glucan 1,4-alpha-glucosidase activity"/>
    <property type="evidence" value="ECO:0007669"/>
    <property type="project" value="UniProtKB-EC"/>
</dbReference>